<reference evidence="3 4" key="1">
    <citation type="submission" date="2020-02" db="EMBL/GenBank/DDBJ databases">
        <title>Comparative genomics of sulfur disproportionating microorganisms.</title>
        <authorList>
            <person name="Ward L.M."/>
            <person name="Bertran E."/>
            <person name="Johnston D.T."/>
        </authorList>
    </citation>
    <scope>NUCLEOTIDE SEQUENCE [LARGE SCALE GENOMIC DNA]</scope>
    <source>
        <strain evidence="3 4">DSM 100025</strain>
    </source>
</reference>
<dbReference type="PROSITE" id="PS50943">
    <property type="entry name" value="HTH_CROC1"/>
    <property type="match status" value="1"/>
</dbReference>
<feature type="domain" description="HTH cro/C1-type" evidence="2">
    <location>
        <begin position="18"/>
        <end position="58"/>
    </location>
</feature>
<dbReference type="CDD" id="cd00093">
    <property type="entry name" value="HTH_XRE"/>
    <property type="match status" value="1"/>
</dbReference>
<sequence length="157" mass="17108">MIVTRLRALIGEGTVRGFSRKVGLPEGTIRGYLSGQRRPDLYRLIKIAQGAGVSVSWLVGEVDGPARAAASPPGGEAGEIKMSEMLTMASRVLESQTEYRQALAANIRAFHHAVEMEEEMSELKREFEAMRAEIGELKELILSIRGQAEPPKKSASA</sequence>
<evidence type="ECO:0000313" key="4">
    <source>
        <dbReference type="Proteomes" id="UP000469346"/>
    </source>
</evidence>
<dbReference type="EMBL" id="JAAGRR010000001">
    <property type="protein sequence ID" value="NDY41274.1"/>
    <property type="molecule type" value="Genomic_DNA"/>
</dbReference>
<evidence type="ECO:0000256" key="1">
    <source>
        <dbReference type="SAM" id="Coils"/>
    </source>
</evidence>
<dbReference type="InterPro" id="IPR001387">
    <property type="entry name" value="Cro/C1-type_HTH"/>
</dbReference>
<accession>A0A6N9TNB2</accession>
<evidence type="ECO:0000259" key="2">
    <source>
        <dbReference type="PROSITE" id="PS50943"/>
    </source>
</evidence>
<organism evidence="3 4">
    <name type="scientific">Dissulfurirhabdus thermomarina</name>
    <dbReference type="NCBI Taxonomy" id="1765737"/>
    <lineage>
        <taxon>Bacteria</taxon>
        <taxon>Deltaproteobacteria</taxon>
        <taxon>Dissulfurirhabdaceae</taxon>
        <taxon>Dissulfurirhabdus</taxon>
    </lineage>
</organism>
<comment type="caution">
    <text evidence="3">The sequence shown here is derived from an EMBL/GenBank/DDBJ whole genome shotgun (WGS) entry which is preliminary data.</text>
</comment>
<dbReference type="Proteomes" id="UP000469346">
    <property type="component" value="Unassembled WGS sequence"/>
</dbReference>
<keyword evidence="1" id="KW-0175">Coiled coil</keyword>
<evidence type="ECO:0000313" key="3">
    <source>
        <dbReference type="EMBL" id="NDY41274.1"/>
    </source>
</evidence>
<name>A0A6N9TNB2_DISTH</name>
<dbReference type="Pfam" id="PF01381">
    <property type="entry name" value="HTH_3"/>
    <property type="match status" value="1"/>
</dbReference>
<dbReference type="SUPFAM" id="SSF47413">
    <property type="entry name" value="lambda repressor-like DNA-binding domains"/>
    <property type="match status" value="1"/>
</dbReference>
<dbReference type="GO" id="GO:0003677">
    <property type="term" value="F:DNA binding"/>
    <property type="evidence" value="ECO:0007669"/>
    <property type="project" value="InterPro"/>
</dbReference>
<dbReference type="AlphaFoldDB" id="A0A6N9TNB2"/>
<dbReference type="Gene3D" id="1.10.260.40">
    <property type="entry name" value="lambda repressor-like DNA-binding domains"/>
    <property type="match status" value="1"/>
</dbReference>
<proteinExistence type="predicted"/>
<dbReference type="SMART" id="SM00530">
    <property type="entry name" value="HTH_XRE"/>
    <property type="match status" value="1"/>
</dbReference>
<keyword evidence="4" id="KW-1185">Reference proteome</keyword>
<dbReference type="InterPro" id="IPR010982">
    <property type="entry name" value="Lambda_DNA-bd_dom_sf"/>
</dbReference>
<protein>
    <submittedName>
        <fullName evidence="3">Helix-turn-helix domain-containing protein</fullName>
    </submittedName>
</protein>
<feature type="coiled-coil region" evidence="1">
    <location>
        <begin position="113"/>
        <end position="140"/>
    </location>
</feature>
<gene>
    <name evidence="3" type="ORF">G3N55_00215</name>
</gene>